<gene>
    <name evidence="1" type="ORF">HPB50_003356</name>
</gene>
<dbReference type="EMBL" id="CM023491">
    <property type="protein sequence ID" value="KAH6940629.1"/>
    <property type="molecule type" value="Genomic_DNA"/>
</dbReference>
<reference evidence="1" key="1">
    <citation type="submission" date="2020-05" db="EMBL/GenBank/DDBJ databases">
        <title>Large-scale comparative analyses of tick genomes elucidate their genetic diversity and vector capacities.</title>
        <authorList>
            <person name="Jia N."/>
            <person name="Wang J."/>
            <person name="Shi W."/>
            <person name="Du L."/>
            <person name="Sun Y."/>
            <person name="Zhan W."/>
            <person name="Jiang J."/>
            <person name="Wang Q."/>
            <person name="Zhang B."/>
            <person name="Ji P."/>
            <person name="Sakyi L.B."/>
            <person name="Cui X."/>
            <person name="Yuan T."/>
            <person name="Jiang B."/>
            <person name="Yang W."/>
            <person name="Lam T.T.-Y."/>
            <person name="Chang Q."/>
            <person name="Ding S."/>
            <person name="Wang X."/>
            <person name="Zhu J."/>
            <person name="Ruan X."/>
            <person name="Zhao L."/>
            <person name="Wei J."/>
            <person name="Que T."/>
            <person name="Du C."/>
            <person name="Cheng J."/>
            <person name="Dai P."/>
            <person name="Han X."/>
            <person name="Huang E."/>
            <person name="Gao Y."/>
            <person name="Liu J."/>
            <person name="Shao H."/>
            <person name="Ye R."/>
            <person name="Li L."/>
            <person name="Wei W."/>
            <person name="Wang X."/>
            <person name="Wang C."/>
            <person name="Yang T."/>
            <person name="Huo Q."/>
            <person name="Li W."/>
            <person name="Guo W."/>
            <person name="Chen H."/>
            <person name="Zhou L."/>
            <person name="Ni X."/>
            <person name="Tian J."/>
            <person name="Zhou Y."/>
            <person name="Sheng Y."/>
            <person name="Liu T."/>
            <person name="Pan Y."/>
            <person name="Xia L."/>
            <person name="Li J."/>
            <person name="Zhao F."/>
            <person name="Cao W."/>
        </authorList>
    </citation>
    <scope>NUCLEOTIDE SEQUENCE</scope>
    <source>
        <strain evidence="1">Hyas-2018</strain>
    </source>
</reference>
<protein>
    <submittedName>
        <fullName evidence="1">Uncharacterized protein</fullName>
    </submittedName>
</protein>
<keyword evidence="2" id="KW-1185">Reference proteome</keyword>
<accession>A0ACB7T6V7</accession>
<comment type="caution">
    <text evidence="1">The sequence shown here is derived from an EMBL/GenBank/DDBJ whole genome shotgun (WGS) entry which is preliminary data.</text>
</comment>
<proteinExistence type="predicted"/>
<name>A0ACB7T6V7_HYAAI</name>
<organism evidence="1 2">
    <name type="scientific">Hyalomma asiaticum</name>
    <name type="common">Tick</name>
    <dbReference type="NCBI Taxonomy" id="266040"/>
    <lineage>
        <taxon>Eukaryota</taxon>
        <taxon>Metazoa</taxon>
        <taxon>Ecdysozoa</taxon>
        <taxon>Arthropoda</taxon>
        <taxon>Chelicerata</taxon>
        <taxon>Arachnida</taxon>
        <taxon>Acari</taxon>
        <taxon>Parasitiformes</taxon>
        <taxon>Ixodida</taxon>
        <taxon>Ixodoidea</taxon>
        <taxon>Ixodidae</taxon>
        <taxon>Hyalomminae</taxon>
        <taxon>Hyalomma</taxon>
    </lineage>
</organism>
<evidence type="ECO:0000313" key="1">
    <source>
        <dbReference type="EMBL" id="KAH6940629.1"/>
    </source>
</evidence>
<sequence>MRTAGTEWHVRGSTKIGVSSAKARRQDAGQMTTPTGHHVLVMTPSAQGQRAPLRQPATSARLLQSFLMGVERPGAPVPHQSETRLSYRGTGTKLPKAVDLKSPRAGTAAVPERPSSPQTPSTAHGGDGQRRGRPRLDTITSLIREGSSSPSNIKCKVCNRVFPREKSLQAHMRTHTGEKPYVCDFPGCKRAFAQSGQLKTHQRLHTGEKPFVCSEPGCSQRFTHSNRRCSLHPFAVLRRDDATTAVACSAEDTQANCENQSEAVSLWLKGHSKHTRDGTAPPKPRQLKRELDAQARIDSEELLQKKLAPSSRRDMIGALALIELSNKGHGDGCAPAAIMEKVESTPTFTAFPIDVDDRPLDLSVSRYYSYES</sequence>
<dbReference type="Proteomes" id="UP000821845">
    <property type="component" value="Chromosome 11"/>
</dbReference>
<evidence type="ECO:0000313" key="2">
    <source>
        <dbReference type="Proteomes" id="UP000821845"/>
    </source>
</evidence>